<dbReference type="InterPro" id="IPR001048">
    <property type="entry name" value="Asp/Glu/Uridylate_kinase"/>
</dbReference>
<dbReference type="NCBIfam" id="TIGR00746">
    <property type="entry name" value="arcC"/>
    <property type="match status" value="1"/>
</dbReference>
<dbReference type="PRINTS" id="PR01469">
    <property type="entry name" value="CARBMTKINASE"/>
</dbReference>
<protein>
    <recommendedName>
        <fullName evidence="4 5">Carbamate kinase</fullName>
    </recommendedName>
</protein>
<dbReference type="Proteomes" id="UP000216021">
    <property type="component" value="Unassembled WGS sequence"/>
</dbReference>
<keyword evidence="2 5" id="KW-0808">Transferase</keyword>
<dbReference type="PANTHER" id="PTHR30409">
    <property type="entry name" value="CARBAMATE KINASE"/>
    <property type="match status" value="1"/>
</dbReference>
<organism evidence="7 8">
    <name type="scientific">Serratia oryzae</name>
    <dbReference type="NCBI Taxonomy" id="2034155"/>
    <lineage>
        <taxon>Bacteria</taxon>
        <taxon>Pseudomonadati</taxon>
        <taxon>Pseudomonadota</taxon>
        <taxon>Gammaproteobacteria</taxon>
        <taxon>Enterobacterales</taxon>
        <taxon>Yersiniaceae</taxon>
        <taxon>Serratia</taxon>
    </lineage>
</organism>
<reference evidence="7 8" key="1">
    <citation type="submission" date="2016-11" db="EMBL/GenBank/DDBJ databases">
        <title>Rahnella oryzae sp. nov., isolated from rice root.</title>
        <authorList>
            <person name="Zhang X.-X."/>
            <person name="Zhang J."/>
        </authorList>
    </citation>
    <scope>NUCLEOTIDE SEQUENCE [LARGE SCALE GENOMIC DNA]</scope>
    <source>
        <strain evidence="7 8">J11-6</strain>
    </source>
</reference>
<gene>
    <name evidence="7" type="ORF">BMI79_10495</name>
</gene>
<comment type="caution">
    <text evidence="7">The sequence shown here is derived from an EMBL/GenBank/DDBJ whole genome shotgun (WGS) entry which is preliminary data.</text>
</comment>
<evidence type="ECO:0000256" key="3">
    <source>
        <dbReference type="ARBA" id="ARBA00022777"/>
    </source>
</evidence>
<dbReference type="GO" id="GO:0019546">
    <property type="term" value="P:L-arginine deiminase pathway"/>
    <property type="evidence" value="ECO:0007669"/>
    <property type="project" value="TreeGrafter"/>
</dbReference>
<dbReference type="GO" id="GO:0008804">
    <property type="term" value="F:carbamate kinase activity"/>
    <property type="evidence" value="ECO:0007669"/>
    <property type="project" value="UniProtKB-UniRule"/>
</dbReference>
<dbReference type="GO" id="GO:0005829">
    <property type="term" value="C:cytosol"/>
    <property type="evidence" value="ECO:0007669"/>
    <property type="project" value="TreeGrafter"/>
</dbReference>
<comment type="similarity">
    <text evidence="1 5">Belongs to the carbamate kinase family.</text>
</comment>
<evidence type="ECO:0000256" key="1">
    <source>
        <dbReference type="ARBA" id="ARBA00011066"/>
    </source>
</evidence>
<dbReference type="FunFam" id="3.40.1160.10:FF:000007">
    <property type="entry name" value="Carbamate kinase"/>
    <property type="match status" value="1"/>
</dbReference>
<sequence>MKKKIVLALGGNALGEGLAEQMQAVKTTARAIVDLIEHGHQVVVTHGNGPQVGMINLAFEAAAKTEAHTPMLPMSVCVALSQGYIGYDLQNALREELLDRHIDKPVATLITQVIVDGSDPAFKNPTKPIGSFFSAAEARLLMQNGYDMKEDAGRGYRRVVASPQPVDIVEKETVRAMMAAGQVVITVGGGGIPVIREGNHLKGASAVIDKDWASAKLAEMIDADMLIILTAVEKVAINFGKHNQQWLEQLSVADAQRFIEEGHFAKGSMLPKVEAAVAFAESKPGRQALITVLDKAQLGIEGKTGTVISQ</sequence>
<evidence type="ECO:0000313" key="8">
    <source>
        <dbReference type="Proteomes" id="UP000216021"/>
    </source>
</evidence>
<dbReference type="Pfam" id="PF00696">
    <property type="entry name" value="AA_kinase"/>
    <property type="match status" value="1"/>
</dbReference>
<evidence type="ECO:0000313" key="7">
    <source>
        <dbReference type="EMBL" id="OMQ22862.1"/>
    </source>
</evidence>
<dbReference type="AlphaFoldDB" id="A0A1S8CIQ4"/>
<keyword evidence="3 5" id="KW-0418">Kinase</keyword>
<accession>A0A1S8CIQ4</accession>
<dbReference type="PANTHER" id="PTHR30409:SF1">
    <property type="entry name" value="CARBAMATE KINASE-RELATED"/>
    <property type="match status" value="1"/>
</dbReference>
<dbReference type="InterPro" id="IPR036393">
    <property type="entry name" value="AceGlu_kinase-like_sf"/>
</dbReference>
<evidence type="ECO:0000256" key="4">
    <source>
        <dbReference type="NCBIfam" id="TIGR00746"/>
    </source>
</evidence>
<dbReference type="EMBL" id="MOXD01000005">
    <property type="protein sequence ID" value="OMQ22862.1"/>
    <property type="molecule type" value="Genomic_DNA"/>
</dbReference>
<dbReference type="RefSeq" id="WP_076942150.1">
    <property type="nucleotide sequence ID" value="NZ_MOXD01000005.1"/>
</dbReference>
<dbReference type="Gene3D" id="3.40.1160.10">
    <property type="entry name" value="Acetylglutamate kinase-like"/>
    <property type="match status" value="1"/>
</dbReference>
<dbReference type="OrthoDB" id="9766717at2"/>
<dbReference type="InterPro" id="IPR003964">
    <property type="entry name" value="Carb_kinase"/>
</dbReference>
<dbReference type="PIRSF" id="PIRSF000723">
    <property type="entry name" value="Carbamate_kin"/>
    <property type="match status" value="1"/>
</dbReference>
<feature type="domain" description="Aspartate/glutamate/uridylate kinase" evidence="6">
    <location>
        <begin position="3"/>
        <end position="283"/>
    </location>
</feature>
<dbReference type="SUPFAM" id="SSF53633">
    <property type="entry name" value="Carbamate kinase-like"/>
    <property type="match status" value="1"/>
</dbReference>
<evidence type="ECO:0000259" key="6">
    <source>
        <dbReference type="Pfam" id="PF00696"/>
    </source>
</evidence>
<evidence type="ECO:0000256" key="2">
    <source>
        <dbReference type="ARBA" id="ARBA00022679"/>
    </source>
</evidence>
<keyword evidence="8" id="KW-1185">Reference proteome</keyword>
<dbReference type="NCBIfam" id="NF009007">
    <property type="entry name" value="PRK12352.1"/>
    <property type="match status" value="1"/>
</dbReference>
<dbReference type="CDD" id="cd04235">
    <property type="entry name" value="AAK_CK"/>
    <property type="match status" value="1"/>
</dbReference>
<name>A0A1S8CIQ4_9GAMM</name>
<proteinExistence type="inferred from homology"/>
<dbReference type="STRING" id="2034155.BMI79_10495"/>
<evidence type="ECO:0000256" key="5">
    <source>
        <dbReference type="PIRNR" id="PIRNR000723"/>
    </source>
</evidence>